<evidence type="ECO:0000256" key="1">
    <source>
        <dbReference type="SAM" id="Coils"/>
    </source>
</evidence>
<keyword evidence="4" id="KW-1185">Reference proteome</keyword>
<organism evidence="3 4">
    <name type="scientific">Clytia hemisphaerica</name>
    <dbReference type="NCBI Taxonomy" id="252671"/>
    <lineage>
        <taxon>Eukaryota</taxon>
        <taxon>Metazoa</taxon>
        <taxon>Cnidaria</taxon>
        <taxon>Hydrozoa</taxon>
        <taxon>Hydroidolina</taxon>
        <taxon>Leptothecata</taxon>
        <taxon>Obeliida</taxon>
        <taxon>Clytiidae</taxon>
        <taxon>Clytia</taxon>
    </lineage>
</organism>
<keyword evidence="1" id="KW-0175">Coiled coil</keyword>
<feature type="coiled-coil region" evidence="1">
    <location>
        <begin position="169"/>
        <end position="196"/>
    </location>
</feature>
<dbReference type="AlphaFoldDB" id="A0A7M6DPZ1"/>
<reference evidence="3" key="1">
    <citation type="submission" date="2021-01" db="UniProtKB">
        <authorList>
            <consortium name="EnsemblMetazoa"/>
        </authorList>
    </citation>
    <scope>IDENTIFICATION</scope>
</reference>
<dbReference type="EnsemblMetazoa" id="CLYHEMT021138.2">
    <property type="protein sequence ID" value="CLYHEMP021138.2"/>
    <property type="gene ID" value="CLYHEMG021138"/>
</dbReference>
<protein>
    <submittedName>
        <fullName evidence="3">Uncharacterized protein</fullName>
    </submittedName>
</protein>
<name>A0A7M6DPZ1_9CNID</name>
<dbReference type="Proteomes" id="UP000594262">
    <property type="component" value="Unplaced"/>
</dbReference>
<accession>A0A7M6DPZ1</accession>
<dbReference type="EnsemblMetazoa" id="CLYHEMT021138.10">
    <property type="protein sequence ID" value="CLYHEMP021138.10"/>
    <property type="gene ID" value="CLYHEMG021138"/>
</dbReference>
<sequence length="284" mass="32073">MAVNVTNILSNVSHLKSQLSEKAKNLSTLIEQQYEQLCKLVAQKEQADVELKEFNLKKSNLDTEIANKNKVVERRQTEVNNKQNDLNKAEKDYQDAKNDKEKAERAQRDTNIGVGIGAGVLTVFTFGLAAPIAAAAVVGTVIGMDEHVKSKESKRSYHQNEYNSVLAILTNAQKDLQASQQEAAALETSLKAKQQEEKKLTQIEDVSFNSVYQSIKNLQVTIKDTCTDKYSEYESVEKAFKMFYERLAEYGNSLTDEQLDLLEDQQKTLELELQNYTPAITFDF</sequence>
<evidence type="ECO:0000256" key="2">
    <source>
        <dbReference type="SAM" id="MobiDB-lite"/>
    </source>
</evidence>
<evidence type="ECO:0000313" key="3">
    <source>
        <dbReference type="EnsemblMetazoa" id="CLYHEMP021138.10"/>
    </source>
</evidence>
<feature type="region of interest" description="Disordered" evidence="2">
    <location>
        <begin position="72"/>
        <end position="106"/>
    </location>
</feature>
<feature type="compositionally biased region" description="Basic and acidic residues" evidence="2">
    <location>
        <begin position="85"/>
        <end position="106"/>
    </location>
</feature>
<proteinExistence type="predicted"/>
<evidence type="ECO:0000313" key="4">
    <source>
        <dbReference type="Proteomes" id="UP000594262"/>
    </source>
</evidence>